<dbReference type="EMBL" id="BKCJ010039886">
    <property type="protein sequence ID" value="GEV95329.1"/>
    <property type="molecule type" value="Genomic_DNA"/>
</dbReference>
<sequence>MLELDEQSDIEMILKVVRYNQSLQQQAESSRTCNPIYCNHDIAEERLMDDYFGANGDPKKYPDYYFRRRYRMSRKLFLEIVQGANNDLTVLNKSSLFDNLLNDVAPIAPFEVNRVEFEKGYYLADGIYQQWTTFVKSFTVARDEKNALFKRRQKGALKDVERTFRVLQGRWHIMNQPSIL</sequence>
<gene>
    <name evidence="1" type="ORF">Tci_167306</name>
</gene>
<proteinExistence type="predicted"/>
<dbReference type="AlphaFoldDB" id="A0A699GQY7"/>
<comment type="caution">
    <text evidence="1">The sequence shown here is derived from an EMBL/GenBank/DDBJ whole genome shotgun (WGS) entry which is preliminary data.</text>
</comment>
<dbReference type="InterPro" id="IPR006912">
    <property type="entry name" value="Harbinger_derived_prot"/>
</dbReference>
<accession>A0A699GQY7</accession>
<dbReference type="PANTHER" id="PTHR47150:SF5">
    <property type="entry name" value="OS07G0546750 PROTEIN"/>
    <property type="match status" value="1"/>
</dbReference>
<evidence type="ECO:0000313" key="1">
    <source>
        <dbReference type="EMBL" id="GEV95329.1"/>
    </source>
</evidence>
<dbReference type="Pfam" id="PF04827">
    <property type="entry name" value="Plant_tran"/>
    <property type="match status" value="1"/>
</dbReference>
<protein>
    <submittedName>
        <fullName evidence="1">Protein ALP1-like</fullName>
    </submittedName>
</protein>
<reference evidence="1" key="1">
    <citation type="journal article" date="2019" name="Sci. Rep.">
        <title>Draft genome of Tanacetum cinerariifolium, the natural source of mosquito coil.</title>
        <authorList>
            <person name="Yamashiro T."/>
            <person name="Shiraishi A."/>
            <person name="Satake H."/>
            <person name="Nakayama K."/>
        </authorList>
    </citation>
    <scope>NUCLEOTIDE SEQUENCE</scope>
</reference>
<dbReference type="PANTHER" id="PTHR47150">
    <property type="entry name" value="OS12G0169200 PROTEIN"/>
    <property type="match status" value="1"/>
</dbReference>
<organism evidence="1">
    <name type="scientific">Tanacetum cinerariifolium</name>
    <name type="common">Dalmatian daisy</name>
    <name type="synonym">Chrysanthemum cinerariifolium</name>
    <dbReference type="NCBI Taxonomy" id="118510"/>
    <lineage>
        <taxon>Eukaryota</taxon>
        <taxon>Viridiplantae</taxon>
        <taxon>Streptophyta</taxon>
        <taxon>Embryophyta</taxon>
        <taxon>Tracheophyta</taxon>
        <taxon>Spermatophyta</taxon>
        <taxon>Magnoliopsida</taxon>
        <taxon>eudicotyledons</taxon>
        <taxon>Gunneridae</taxon>
        <taxon>Pentapetalae</taxon>
        <taxon>asterids</taxon>
        <taxon>campanulids</taxon>
        <taxon>Asterales</taxon>
        <taxon>Asteraceae</taxon>
        <taxon>Asteroideae</taxon>
        <taxon>Anthemideae</taxon>
        <taxon>Anthemidinae</taxon>
        <taxon>Tanacetum</taxon>
    </lineage>
</organism>
<name>A0A699GQY7_TANCI</name>